<evidence type="ECO:0000256" key="6">
    <source>
        <dbReference type="ARBA" id="ARBA00023136"/>
    </source>
</evidence>
<keyword evidence="7" id="KW-0813">Transport</keyword>
<keyword evidence="5 9" id="KW-1133">Transmembrane helix</keyword>
<comment type="caution">
    <text evidence="11">The sequence shown here is derived from an EMBL/GenBank/DDBJ whole genome shotgun (WGS) entry which is preliminary data.</text>
</comment>
<feature type="compositionally biased region" description="Low complexity" evidence="8">
    <location>
        <begin position="560"/>
        <end position="629"/>
    </location>
</feature>
<feature type="transmembrane region" description="Helical" evidence="9">
    <location>
        <begin position="12"/>
        <end position="41"/>
    </location>
</feature>
<keyword evidence="12" id="KW-1185">Reference proteome</keyword>
<feature type="transmembrane region" description="Helical" evidence="9">
    <location>
        <begin position="114"/>
        <end position="144"/>
    </location>
</feature>
<evidence type="ECO:0000313" key="11">
    <source>
        <dbReference type="EMBL" id="MFD1882447.1"/>
    </source>
</evidence>
<evidence type="ECO:0000256" key="4">
    <source>
        <dbReference type="ARBA" id="ARBA00022692"/>
    </source>
</evidence>
<evidence type="ECO:0000259" key="10">
    <source>
        <dbReference type="Pfam" id="PF06808"/>
    </source>
</evidence>
<comment type="subcellular location">
    <subcellularLocation>
        <location evidence="1 7">Cell inner membrane</location>
        <topology evidence="1 7">Multi-pass membrane protein</topology>
    </subcellularLocation>
</comment>
<dbReference type="PANTHER" id="PTHR33362:SF7">
    <property type="entry name" value="SLL1103 PROTEIN"/>
    <property type="match status" value="1"/>
</dbReference>
<evidence type="ECO:0000313" key="12">
    <source>
        <dbReference type="Proteomes" id="UP001597213"/>
    </source>
</evidence>
<evidence type="ECO:0000256" key="2">
    <source>
        <dbReference type="ARBA" id="ARBA00022475"/>
    </source>
</evidence>
<evidence type="ECO:0000256" key="9">
    <source>
        <dbReference type="SAM" id="Phobius"/>
    </source>
</evidence>
<feature type="transmembrane region" description="Helical" evidence="9">
    <location>
        <begin position="492"/>
        <end position="517"/>
    </location>
</feature>
<evidence type="ECO:0000256" key="7">
    <source>
        <dbReference type="RuleBase" id="RU369079"/>
    </source>
</evidence>
<protein>
    <submittedName>
        <fullName evidence="11">TRAP transporter large permease subunit</fullName>
    </submittedName>
</protein>
<dbReference type="InterPro" id="IPR010656">
    <property type="entry name" value="DctM"/>
</dbReference>
<proteinExistence type="predicted"/>
<comment type="function">
    <text evidence="7">Part of the tripartite ATP-independent periplasmic (TRAP) transport system.</text>
</comment>
<evidence type="ECO:0000256" key="8">
    <source>
        <dbReference type="SAM" id="MobiDB-lite"/>
    </source>
</evidence>
<evidence type="ECO:0000256" key="5">
    <source>
        <dbReference type="ARBA" id="ARBA00022989"/>
    </source>
</evidence>
<feature type="region of interest" description="Disordered" evidence="8">
    <location>
        <begin position="554"/>
        <end position="671"/>
    </location>
</feature>
<dbReference type="RefSeq" id="WP_379143075.1">
    <property type="nucleotide sequence ID" value="NZ_JBHUEN010000034.1"/>
</dbReference>
<feature type="transmembrane region" description="Helical" evidence="9">
    <location>
        <begin position="359"/>
        <end position="378"/>
    </location>
</feature>
<evidence type="ECO:0000256" key="1">
    <source>
        <dbReference type="ARBA" id="ARBA00004429"/>
    </source>
</evidence>
<feature type="transmembrane region" description="Helical" evidence="9">
    <location>
        <begin position="294"/>
        <end position="314"/>
    </location>
</feature>
<dbReference type="Proteomes" id="UP001597213">
    <property type="component" value="Unassembled WGS sequence"/>
</dbReference>
<organism evidence="11 12">
    <name type="scientific">Paracoccus pacificus</name>
    <dbReference type="NCBI Taxonomy" id="1463598"/>
    <lineage>
        <taxon>Bacteria</taxon>
        <taxon>Pseudomonadati</taxon>
        <taxon>Pseudomonadota</taxon>
        <taxon>Alphaproteobacteria</taxon>
        <taxon>Rhodobacterales</taxon>
        <taxon>Paracoccaceae</taxon>
        <taxon>Paracoccus</taxon>
    </lineage>
</organism>
<feature type="transmembrane region" description="Helical" evidence="9">
    <location>
        <begin position="237"/>
        <end position="258"/>
    </location>
</feature>
<evidence type="ECO:0000256" key="3">
    <source>
        <dbReference type="ARBA" id="ARBA00022519"/>
    </source>
</evidence>
<keyword evidence="3 7" id="KW-0997">Cell inner membrane</keyword>
<name>A0ABW4R892_9RHOB</name>
<reference evidence="12" key="1">
    <citation type="journal article" date="2019" name="Int. J. Syst. Evol. Microbiol.">
        <title>The Global Catalogue of Microorganisms (GCM) 10K type strain sequencing project: providing services to taxonomists for standard genome sequencing and annotation.</title>
        <authorList>
            <consortium name="The Broad Institute Genomics Platform"/>
            <consortium name="The Broad Institute Genome Sequencing Center for Infectious Disease"/>
            <person name="Wu L."/>
            <person name="Ma J."/>
        </authorList>
    </citation>
    <scope>NUCLEOTIDE SEQUENCE [LARGE SCALE GENOMIC DNA]</scope>
    <source>
        <strain evidence="12">CCUG 56029</strain>
    </source>
</reference>
<feature type="transmembrane region" description="Helical" evidence="9">
    <location>
        <begin position="156"/>
        <end position="180"/>
    </location>
</feature>
<dbReference type="Pfam" id="PF06808">
    <property type="entry name" value="DctM"/>
    <property type="match status" value="1"/>
</dbReference>
<feature type="compositionally biased region" description="Pro residues" evidence="8">
    <location>
        <begin position="637"/>
        <end position="671"/>
    </location>
</feature>
<dbReference type="InterPro" id="IPR004681">
    <property type="entry name" value="TRAP_DctM"/>
</dbReference>
<feature type="domain" description="TRAP C4-dicarboxylate transport system permease DctM subunit" evidence="10">
    <location>
        <begin position="14"/>
        <end position="516"/>
    </location>
</feature>
<feature type="transmembrane region" description="Helical" evidence="9">
    <location>
        <begin position="422"/>
        <end position="448"/>
    </location>
</feature>
<feature type="transmembrane region" description="Helical" evidence="9">
    <location>
        <begin position="195"/>
        <end position="216"/>
    </location>
</feature>
<keyword evidence="2" id="KW-1003">Cell membrane</keyword>
<sequence length="671" mass="69163">MIELIAQNMAPIMFVSLIVFLLFGYPVAFALAACGLLFFFVGVELAPLSNGTITLNWNLLGALPDRFFGGVMANETLLAIPFFTFMGIVLERSGMAEDLLDTIGQLFGPIRGGLAYAVIFVGALLAATTGVVAASVIAMGLISLPIMLRFGYDRRVAAGAIAASGTLAQIIPPSLVLIVLADQLGRSVGDMYKGALFPGLVLTGLYVGYIFIVSIVRPQWVPALPPEVRTLGQGVTSLFVALLVGAGIGYAAWVWLAPTHGDNADILAAGIAVILLYIAALLDRTLGLNMMSRLAQQVVIVLIPPLALIFLVLGTIFLGIATPTEGGAMGAVGALVLAATKKRLSFDVIKQALASTTRLSAFVMFILIGARVFSLTFYGVNGQIWVEHLLTSLPGGEYGFLIAVSVLVFFLAFFLDFFELAFIIVPLLAPAATALGIDLIWFGVILGVNMQTSFMHPPFGFSLFYLRSVAPRERYRDRVTGEWMEPVRTGQIYWGAVPFVIIQIVMIAVVMMFPGLVMHYKGAPVDMSNVKIEVPSGGGLGGFGGFEQLGAPNFGGGAAPGTATPAPADPLAGPPNFGGAPATPAPGAAAPAAPADPLAGPPNFGGAPATPAPGATAPAAPADPLAGPPNFGGAPATPTPATPAPTTPAPAAPAPATPADPLSGPPPGLGG</sequence>
<feature type="transmembrane region" description="Helical" evidence="9">
    <location>
        <begin position="264"/>
        <end position="282"/>
    </location>
</feature>
<feature type="transmembrane region" description="Helical" evidence="9">
    <location>
        <begin position="398"/>
        <end position="415"/>
    </location>
</feature>
<dbReference type="PANTHER" id="PTHR33362">
    <property type="entry name" value="SIALIC ACID TRAP TRANSPORTER PERMEASE PROTEIN SIAT-RELATED"/>
    <property type="match status" value="1"/>
</dbReference>
<keyword evidence="6 9" id="KW-0472">Membrane</keyword>
<feature type="transmembrane region" description="Helical" evidence="9">
    <location>
        <begin position="320"/>
        <end position="339"/>
    </location>
</feature>
<keyword evidence="4 9" id="KW-0812">Transmembrane</keyword>
<dbReference type="EMBL" id="JBHUEN010000034">
    <property type="protein sequence ID" value="MFD1882447.1"/>
    <property type="molecule type" value="Genomic_DNA"/>
</dbReference>
<gene>
    <name evidence="11" type="ORF">ACFSCT_12055</name>
</gene>
<accession>A0ABW4R892</accession>